<reference evidence="1 2" key="1">
    <citation type="submission" date="2014-06" db="EMBL/GenBank/DDBJ databases">
        <authorList>
            <person name="Swart Estienne"/>
        </authorList>
    </citation>
    <scope>NUCLEOTIDE SEQUENCE [LARGE SCALE GENOMIC DNA]</scope>
    <source>
        <strain evidence="1 2">130c</strain>
    </source>
</reference>
<gene>
    <name evidence="1" type="primary">Contig9617.g10282</name>
    <name evidence="1" type="ORF">STYLEM_15809</name>
</gene>
<name>A0A078AXB0_STYLE</name>
<dbReference type="EMBL" id="CCKQ01014905">
    <property type="protein sequence ID" value="CDW86711.1"/>
    <property type="molecule type" value="Genomic_DNA"/>
</dbReference>
<evidence type="ECO:0000313" key="2">
    <source>
        <dbReference type="Proteomes" id="UP000039865"/>
    </source>
</evidence>
<protein>
    <submittedName>
        <fullName evidence="1">Uncharacterized protein</fullName>
    </submittedName>
</protein>
<sequence>MFTIGGWAFLASNAQTLGKGIRHLIQKTELSKKDRLNLKSLERRLICITQPLNHCLISQQSFNSLKSKPIEVSASLIEEIITFINRVNNTPNFVFDEDFSSELEHYCQELEFLIQTLQVSINLNSEFEKNLSPQMQQEQLFKPNLPEKHSLSVTAFSKASHRLRSMSLVTGYLLAQKGQFFAKISMQNSKDQIDHKWINVFESLSELNIVYHPKYKRFQMDVCILENHINERNLDRSQQQNGLNRTQSKHNQNLKVTDLSDDIEQAMKSKKKFTFVLNYSMNTCSLKQESMEYQELERICSNNESENGHIEAPKINLDQESIQLLDIIQKQSRGEWITWNCSSEDFQLVDVQKRYPDRWIQQYAFRIDKNTSKFAQSELFSIIDIIYLLRLSAYENEQQKIFGHRYQKYVSNQLEFNKEQRKSEKLRGRGLVEDEIQSKKVNDPDKELDIDAELNEMHGLAHLQASDEELYQLLCNY</sequence>
<evidence type="ECO:0000313" key="1">
    <source>
        <dbReference type="EMBL" id="CDW86711.1"/>
    </source>
</evidence>
<dbReference type="Proteomes" id="UP000039865">
    <property type="component" value="Unassembled WGS sequence"/>
</dbReference>
<proteinExistence type="predicted"/>
<dbReference type="InParanoid" id="A0A078AXB0"/>
<keyword evidence="2" id="KW-1185">Reference proteome</keyword>
<accession>A0A078AXB0</accession>
<dbReference type="AlphaFoldDB" id="A0A078AXB0"/>
<organism evidence="1 2">
    <name type="scientific">Stylonychia lemnae</name>
    <name type="common">Ciliate</name>
    <dbReference type="NCBI Taxonomy" id="5949"/>
    <lineage>
        <taxon>Eukaryota</taxon>
        <taxon>Sar</taxon>
        <taxon>Alveolata</taxon>
        <taxon>Ciliophora</taxon>
        <taxon>Intramacronucleata</taxon>
        <taxon>Spirotrichea</taxon>
        <taxon>Stichotrichia</taxon>
        <taxon>Sporadotrichida</taxon>
        <taxon>Oxytrichidae</taxon>
        <taxon>Stylonychinae</taxon>
        <taxon>Stylonychia</taxon>
    </lineage>
</organism>